<sequence length="177" mass="20850">MLKIDRSGVGFPEELTPFGDDGFDREPFSEWWTRHGSRFPNLDPRVVEQWIFRHNTLSEFCGLDFFSLKSRLEVWGTERILREIFCEDGLDAESDYRVFNINRPSATARPFAANGTWDYPIVVLETPNGFYDHRARHPDVRYLLIEGHKRRRYLNAMLARGEANAEHEIFILSQIER</sequence>
<dbReference type="EMBL" id="LT962688">
    <property type="protein sequence ID" value="SOR30299.1"/>
    <property type="molecule type" value="Genomic_DNA"/>
</dbReference>
<evidence type="ECO:0000313" key="1">
    <source>
        <dbReference type="EMBL" id="SOR30299.1"/>
    </source>
</evidence>
<name>A0A2N9ASJ2_METEX</name>
<organism evidence="1 2">
    <name type="scientific">Methylorubrum extorquens</name>
    <name type="common">Methylobacterium dichloromethanicum</name>
    <name type="synonym">Methylobacterium extorquens</name>
    <dbReference type="NCBI Taxonomy" id="408"/>
    <lineage>
        <taxon>Bacteria</taxon>
        <taxon>Pseudomonadati</taxon>
        <taxon>Pseudomonadota</taxon>
        <taxon>Alphaproteobacteria</taxon>
        <taxon>Hyphomicrobiales</taxon>
        <taxon>Methylobacteriaceae</taxon>
        <taxon>Methylorubrum</taxon>
    </lineage>
</organism>
<reference evidence="2" key="1">
    <citation type="submission" date="2017-10" db="EMBL/GenBank/DDBJ databases">
        <authorList>
            <person name="Regsiter A."/>
            <person name="William W."/>
        </authorList>
    </citation>
    <scope>NUCLEOTIDE SEQUENCE [LARGE SCALE GENOMIC DNA]</scope>
</reference>
<gene>
    <name evidence="1" type="ORF">TK0001_3697</name>
</gene>
<protein>
    <submittedName>
        <fullName evidence="1">Uncharacterized protein</fullName>
    </submittedName>
</protein>
<dbReference type="AlphaFoldDB" id="A0A2N9ASJ2"/>
<evidence type="ECO:0000313" key="2">
    <source>
        <dbReference type="Proteomes" id="UP000233769"/>
    </source>
</evidence>
<proteinExistence type="predicted"/>
<accession>A0A2N9ASJ2</accession>
<dbReference type="Proteomes" id="UP000233769">
    <property type="component" value="Chromosome tk0001"/>
</dbReference>